<evidence type="ECO:0000256" key="6">
    <source>
        <dbReference type="ARBA" id="ARBA00023163"/>
    </source>
</evidence>
<keyword evidence="11" id="KW-1185">Reference proteome</keyword>
<reference evidence="10" key="1">
    <citation type="journal article" date="2023" name="Mol. Phylogenet. Evol.">
        <title>Genome-scale phylogeny and comparative genomics of the fungal order Sordariales.</title>
        <authorList>
            <person name="Hensen N."/>
            <person name="Bonometti L."/>
            <person name="Westerberg I."/>
            <person name="Brannstrom I.O."/>
            <person name="Guillou S."/>
            <person name="Cros-Aarteil S."/>
            <person name="Calhoun S."/>
            <person name="Haridas S."/>
            <person name="Kuo A."/>
            <person name="Mondo S."/>
            <person name="Pangilinan J."/>
            <person name="Riley R."/>
            <person name="LaButti K."/>
            <person name="Andreopoulos B."/>
            <person name="Lipzen A."/>
            <person name="Chen C."/>
            <person name="Yan M."/>
            <person name="Daum C."/>
            <person name="Ng V."/>
            <person name="Clum A."/>
            <person name="Steindorff A."/>
            <person name="Ohm R.A."/>
            <person name="Martin F."/>
            <person name="Silar P."/>
            <person name="Natvig D.O."/>
            <person name="Lalanne C."/>
            <person name="Gautier V."/>
            <person name="Ament-Velasquez S.L."/>
            <person name="Kruys A."/>
            <person name="Hutchinson M.I."/>
            <person name="Powell A.J."/>
            <person name="Barry K."/>
            <person name="Miller A.N."/>
            <person name="Grigoriev I.V."/>
            <person name="Debuchy R."/>
            <person name="Gladieux P."/>
            <person name="Hiltunen Thoren M."/>
            <person name="Johannesson H."/>
        </authorList>
    </citation>
    <scope>NUCLEOTIDE SEQUENCE</scope>
    <source>
        <strain evidence="10">PSN243</strain>
    </source>
</reference>
<keyword evidence="3" id="KW-0689">Ribosomal protein</keyword>
<comment type="subcellular location">
    <subcellularLocation>
        <location evidence="1">Mitochondrion</location>
    </subcellularLocation>
</comment>
<dbReference type="AlphaFoldDB" id="A0AAV9GJB4"/>
<evidence type="ECO:0000256" key="5">
    <source>
        <dbReference type="ARBA" id="ARBA00023128"/>
    </source>
</evidence>
<evidence type="ECO:0000256" key="8">
    <source>
        <dbReference type="ARBA" id="ARBA00035185"/>
    </source>
</evidence>
<comment type="similarity">
    <text evidence="2">Belongs to the mitochondrion-specific ribosomal protein mL67 family.</text>
</comment>
<dbReference type="GO" id="GO:0005840">
    <property type="term" value="C:ribosome"/>
    <property type="evidence" value="ECO:0007669"/>
    <property type="project" value="UniProtKB-KW"/>
</dbReference>
<evidence type="ECO:0000256" key="7">
    <source>
        <dbReference type="ARBA" id="ARBA00023274"/>
    </source>
</evidence>
<feature type="region of interest" description="Disordered" evidence="9">
    <location>
        <begin position="399"/>
        <end position="425"/>
    </location>
</feature>
<sequence length="425" mass="48862">MNSLHATPACRLAFGVSRLSLRHMQIYHHHRRLATTAAAPPPTVQSKTAEVAATTEEKEKTREEKLAEQGYTHGHTPYHGERIWIHHHTYEGRILYSFTRTIDVNKAYRQMPYTGKKNVPAKLRKDYWEPMAVIDFGPGLGEVGRSVFQKLREFKKRHELEWGRDNPEEEYKLLHMTKHERGQELNNQRPNAVADVASVLSGVGKGSKMWMLDWKDLKDMMIITIQDQQSRRKIGSARLAEKSETTEKNFQRLQKWGVTVREAAGKQFVDWQVLKDLLYLAVGIKRVPHVPTAYELLLEKRKQARIARQIEEAKAAGVEVVEKEVKEEGKVKGKAEFDNVPDKDVTFNLDELKKLHNATIYWAKAEDIRFAETWTDNVEHVVGLPHMTKADSARYWKGREEPRDPRTLSIAVEPAEQEPALPVAA</sequence>
<feature type="compositionally biased region" description="Basic and acidic residues" evidence="9">
    <location>
        <begin position="55"/>
        <end position="67"/>
    </location>
</feature>
<dbReference type="GO" id="GO:1990904">
    <property type="term" value="C:ribonucleoprotein complex"/>
    <property type="evidence" value="ECO:0007669"/>
    <property type="project" value="UniProtKB-KW"/>
</dbReference>
<name>A0AAV9GJB4_9PEZI</name>
<dbReference type="GO" id="GO:0005739">
    <property type="term" value="C:mitochondrion"/>
    <property type="evidence" value="ECO:0007669"/>
    <property type="project" value="UniProtKB-SubCell"/>
</dbReference>
<evidence type="ECO:0000313" key="11">
    <source>
        <dbReference type="Proteomes" id="UP001321760"/>
    </source>
</evidence>
<dbReference type="GO" id="GO:0003697">
    <property type="term" value="F:single-stranded DNA binding"/>
    <property type="evidence" value="ECO:0007669"/>
    <property type="project" value="InterPro"/>
</dbReference>
<dbReference type="InterPro" id="IPR024629">
    <property type="entry name" value="Ribosomal_mL67"/>
</dbReference>
<evidence type="ECO:0000256" key="9">
    <source>
        <dbReference type="SAM" id="MobiDB-lite"/>
    </source>
</evidence>
<dbReference type="Pfam" id="PF12829">
    <property type="entry name" value="Mhr1"/>
    <property type="match status" value="1"/>
</dbReference>
<dbReference type="PANTHER" id="PTHR28184">
    <property type="entry name" value="MITOCHONDRIAL HOMOLOGOUS RECOMBINATION PROTEIN 1"/>
    <property type="match status" value="1"/>
</dbReference>
<dbReference type="PANTHER" id="PTHR28184:SF1">
    <property type="entry name" value="LARGE RIBOSOMAL SUBUNIT PROTEIN ML67"/>
    <property type="match status" value="1"/>
</dbReference>
<reference evidence="10" key="2">
    <citation type="submission" date="2023-05" db="EMBL/GenBank/DDBJ databases">
        <authorList>
            <consortium name="Lawrence Berkeley National Laboratory"/>
            <person name="Steindorff A."/>
            <person name="Hensen N."/>
            <person name="Bonometti L."/>
            <person name="Westerberg I."/>
            <person name="Brannstrom I.O."/>
            <person name="Guillou S."/>
            <person name="Cros-Aarteil S."/>
            <person name="Calhoun S."/>
            <person name="Haridas S."/>
            <person name="Kuo A."/>
            <person name="Mondo S."/>
            <person name="Pangilinan J."/>
            <person name="Riley R."/>
            <person name="Labutti K."/>
            <person name="Andreopoulos B."/>
            <person name="Lipzen A."/>
            <person name="Chen C."/>
            <person name="Yanf M."/>
            <person name="Daum C."/>
            <person name="Ng V."/>
            <person name="Clum A."/>
            <person name="Ohm R."/>
            <person name="Martin F."/>
            <person name="Silar P."/>
            <person name="Natvig D."/>
            <person name="Lalanne C."/>
            <person name="Gautier V."/>
            <person name="Ament-Velasquez S.L."/>
            <person name="Kruys A."/>
            <person name="Hutchinson M.I."/>
            <person name="Powell A.J."/>
            <person name="Barry K."/>
            <person name="Miller A.N."/>
            <person name="Grigoriev I.V."/>
            <person name="Debuchy R."/>
            <person name="Gladieux P."/>
            <person name="Thoren M.H."/>
            <person name="Johannesson H."/>
        </authorList>
    </citation>
    <scope>NUCLEOTIDE SEQUENCE</scope>
    <source>
        <strain evidence="10">PSN243</strain>
    </source>
</reference>
<gene>
    <name evidence="10" type="ORF">QBC34DRAFT_407006</name>
</gene>
<keyword evidence="5" id="KW-0496">Mitochondrion</keyword>
<dbReference type="GO" id="GO:0003735">
    <property type="term" value="F:structural constituent of ribosome"/>
    <property type="evidence" value="ECO:0007669"/>
    <property type="project" value="TreeGrafter"/>
</dbReference>
<accession>A0AAV9GJB4</accession>
<evidence type="ECO:0000256" key="3">
    <source>
        <dbReference type="ARBA" id="ARBA00022980"/>
    </source>
</evidence>
<organism evidence="10 11">
    <name type="scientific">Podospora aff. communis PSN243</name>
    <dbReference type="NCBI Taxonomy" id="3040156"/>
    <lineage>
        <taxon>Eukaryota</taxon>
        <taxon>Fungi</taxon>
        <taxon>Dikarya</taxon>
        <taxon>Ascomycota</taxon>
        <taxon>Pezizomycotina</taxon>
        <taxon>Sordariomycetes</taxon>
        <taxon>Sordariomycetidae</taxon>
        <taxon>Sordariales</taxon>
        <taxon>Podosporaceae</taxon>
        <taxon>Podospora</taxon>
    </lineage>
</organism>
<dbReference type="GO" id="GO:0000150">
    <property type="term" value="F:DNA strand exchange activity"/>
    <property type="evidence" value="ECO:0007669"/>
    <property type="project" value="InterPro"/>
</dbReference>
<comment type="caution">
    <text evidence="10">The sequence shown here is derived from an EMBL/GenBank/DDBJ whole genome shotgun (WGS) entry which is preliminary data.</text>
</comment>
<evidence type="ECO:0000256" key="2">
    <source>
        <dbReference type="ARBA" id="ARBA00010741"/>
    </source>
</evidence>
<evidence type="ECO:0000313" key="10">
    <source>
        <dbReference type="EMBL" id="KAK4448583.1"/>
    </source>
</evidence>
<proteinExistence type="inferred from homology"/>
<keyword evidence="7" id="KW-0687">Ribonucleoprotein</keyword>
<keyword evidence="4" id="KW-0805">Transcription regulation</keyword>
<dbReference type="EMBL" id="MU865942">
    <property type="protein sequence ID" value="KAK4448583.1"/>
    <property type="molecule type" value="Genomic_DNA"/>
</dbReference>
<feature type="region of interest" description="Disordered" evidence="9">
    <location>
        <begin position="33"/>
        <end position="74"/>
    </location>
</feature>
<evidence type="ECO:0000256" key="1">
    <source>
        <dbReference type="ARBA" id="ARBA00004173"/>
    </source>
</evidence>
<protein>
    <recommendedName>
        <fullName evidence="8">Large ribosomal subunit protein mL67</fullName>
    </recommendedName>
</protein>
<dbReference type="Proteomes" id="UP001321760">
    <property type="component" value="Unassembled WGS sequence"/>
</dbReference>
<evidence type="ECO:0000256" key="4">
    <source>
        <dbReference type="ARBA" id="ARBA00023015"/>
    </source>
</evidence>
<keyword evidence="6" id="KW-0804">Transcription</keyword>